<dbReference type="Proteomes" id="UP000504621">
    <property type="component" value="Unplaced"/>
</dbReference>
<dbReference type="RefSeq" id="XP_021285563.1">
    <property type="nucleotide sequence ID" value="XM_021429888.1"/>
</dbReference>
<dbReference type="SMART" id="SM00767">
    <property type="entry name" value="DCD"/>
    <property type="match status" value="1"/>
</dbReference>
<evidence type="ECO:0000313" key="4">
    <source>
        <dbReference type="RefSeq" id="XP_021285564.1"/>
    </source>
</evidence>
<dbReference type="PANTHER" id="PTHR46444:SF19">
    <property type="entry name" value="OS02G0745600 PROTEIN"/>
    <property type="match status" value="1"/>
</dbReference>
<feature type="domain" description="DCD" evidence="1">
    <location>
        <begin position="45"/>
        <end position="172"/>
    </location>
</feature>
<protein>
    <submittedName>
        <fullName evidence="3 4">Uncharacterized protein LOC110417520 isoform X1</fullName>
    </submittedName>
</protein>
<dbReference type="RefSeq" id="XP_021285564.1">
    <property type="nucleotide sequence ID" value="XM_021429889.1"/>
</dbReference>
<keyword evidence="2" id="KW-1185">Reference proteome</keyword>
<dbReference type="InterPro" id="IPR013989">
    <property type="entry name" value="Dev_and_cell_death_domain"/>
</dbReference>
<dbReference type="PANTHER" id="PTHR46444">
    <property type="entry name" value="DCD (DEVELOPMENT AND CELL DEATH) DOMAIN PROTEIN-RELATED"/>
    <property type="match status" value="1"/>
</dbReference>
<evidence type="ECO:0000313" key="3">
    <source>
        <dbReference type="RefSeq" id="XP_021285563.1"/>
    </source>
</evidence>
<gene>
    <name evidence="3 4" type="primary">LOC110417520</name>
</gene>
<proteinExistence type="predicted"/>
<dbReference type="AlphaFoldDB" id="A0A6J1AG13"/>
<sequence length="363" mass="41104">MVLKSQASHAIVPVLTCSSEPAQALGDHYNDTALQEREIEEHDQEQLLGFIFMCNGRTKPQCYQYRVFGLPVGKMEVVEKIKPGMKLFLFDFELKLLYGIYEATSVGTMNLEQTAFNGRFPAQVGFRIYKDCLPLHESSFKHAIEHNYQKGFKFNQELNKQQVRSLLSLFCPLTVSALGSLQPMQHQAVENQSRQPFLKDSCAQVLESQHVQQIGFQRYNCYRCLLDMSHVHPVMKPQVSLAPVDPNATGKQLSHVQPVSEPQNILQSAPFLQQHYFGSTTNMGHSNPTTVTQAFLTSNGQNYLAEVQQPYVAGNPTQPVPDRYNRYGKMGINQQLGAGNKHQLLSEREGESVQQRSVYDIQY</sequence>
<dbReference type="PROSITE" id="PS51222">
    <property type="entry name" value="DCD"/>
    <property type="match status" value="1"/>
</dbReference>
<dbReference type="OrthoDB" id="1920894at2759"/>
<accession>A0A6J1AG13</accession>
<dbReference type="GeneID" id="110417520"/>
<reference evidence="3 4" key="1">
    <citation type="submission" date="2025-04" db="UniProtKB">
        <authorList>
            <consortium name="RefSeq"/>
        </authorList>
    </citation>
    <scope>IDENTIFICATION</scope>
    <source>
        <tissue evidence="3 4">Leaf</tissue>
    </source>
</reference>
<evidence type="ECO:0000313" key="2">
    <source>
        <dbReference type="Proteomes" id="UP000504621"/>
    </source>
</evidence>
<name>A0A6J1AG13_9ROSI</name>
<organism evidence="2 4">
    <name type="scientific">Herrania umbratica</name>
    <dbReference type="NCBI Taxonomy" id="108875"/>
    <lineage>
        <taxon>Eukaryota</taxon>
        <taxon>Viridiplantae</taxon>
        <taxon>Streptophyta</taxon>
        <taxon>Embryophyta</taxon>
        <taxon>Tracheophyta</taxon>
        <taxon>Spermatophyta</taxon>
        <taxon>Magnoliopsida</taxon>
        <taxon>eudicotyledons</taxon>
        <taxon>Gunneridae</taxon>
        <taxon>Pentapetalae</taxon>
        <taxon>rosids</taxon>
        <taxon>malvids</taxon>
        <taxon>Malvales</taxon>
        <taxon>Malvaceae</taxon>
        <taxon>Byttnerioideae</taxon>
        <taxon>Herrania</taxon>
    </lineage>
</organism>
<evidence type="ECO:0000259" key="1">
    <source>
        <dbReference type="PROSITE" id="PS51222"/>
    </source>
</evidence>
<dbReference type="Pfam" id="PF10539">
    <property type="entry name" value="Dev_Cell_Death"/>
    <property type="match status" value="1"/>
</dbReference>